<accession>A0A3E0VH61</accession>
<dbReference type="Proteomes" id="UP000256486">
    <property type="component" value="Unassembled WGS sequence"/>
</dbReference>
<dbReference type="Pfam" id="PF09685">
    <property type="entry name" value="MamF_MmsF"/>
    <property type="match status" value="1"/>
</dbReference>
<reference evidence="6 7" key="1">
    <citation type="submission" date="2017-04" db="EMBL/GenBank/DDBJ databases">
        <title>Comparative genome analysis of Subtercola boreus.</title>
        <authorList>
            <person name="Cho Y.-J."/>
            <person name="Cho A."/>
            <person name="Kim O.-S."/>
            <person name="Lee J.-I."/>
        </authorList>
    </citation>
    <scope>NUCLEOTIDE SEQUENCE [LARGE SCALE GENOMIC DNA]</scope>
    <source>
        <strain evidence="6 7">K300</strain>
    </source>
</reference>
<keyword evidence="7" id="KW-1185">Reference proteome</keyword>
<dbReference type="EMBL" id="NBWZ01000001">
    <property type="protein sequence ID" value="RFA09282.1"/>
    <property type="molecule type" value="Genomic_DNA"/>
</dbReference>
<evidence type="ECO:0000256" key="4">
    <source>
        <dbReference type="ARBA" id="ARBA00023136"/>
    </source>
</evidence>
<evidence type="ECO:0000256" key="5">
    <source>
        <dbReference type="SAM" id="Phobius"/>
    </source>
</evidence>
<protein>
    <recommendedName>
        <fullName evidence="8">DUF4870 domain-containing protein</fullName>
    </recommendedName>
</protein>
<feature type="transmembrane region" description="Helical" evidence="5">
    <location>
        <begin position="12"/>
        <end position="38"/>
    </location>
</feature>
<evidence type="ECO:0000256" key="1">
    <source>
        <dbReference type="ARBA" id="ARBA00004141"/>
    </source>
</evidence>
<keyword evidence="2 5" id="KW-0812">Transmembrane</keyword>
<comment type="subcellular location">
    <subcellularLocation>
        <location evidence="1">Membrane</location>
        <topology evidence="1">Multi-pass membrane protein</topology>
    </subcellularLocation>
</comment>
<keyword evidence="4 5" id="KW-0472">Membrane</keyword>
<sequence length="128" mass="13369">MSAPAAPTGALAWGLNLLGIGVLPFLNLFLSGIVVTIVGITQSKRGGLARVNGRRAANWGLTVLLITLPCAAVYVTAIVIKAEGFFPWGIAIIIWGLLGVVNVIAGIIGLVQARAGREVRFPAIPFLR</sequence>
<gene>
    <name evidence="6" type="ORF">B7R54_08610</name>
</gene>
<feature type="transmembrane region" description="Helical" evidence="5">
    <location>
        <begin position="86"/>
        <end position="111"/>
    </location>
</feature>
<dbReference type="InterPro" id="IPR019109">
    <property type="entry name" value="MamF_MmsF"/>
</dbReference>
<keyword evidence="3 5" id="KW-1133">Transmembrane helix</keyword>
<dbReference type="AlphaFoldDB" id="A0A3E0VH61"/>
<evidence type="ECO:0008006" key="8">
    <source>
        <dbReference type="Google" id="ProtNLM"/>
    </source>
</evidence>
<proteinExistence type="predicted"/>
<feature type="transmembrane region" description="Helical" evidence="5">
    <location>
        <begin position="59"/>
        <end position="80"/>
    </location>
</feature>
<evidence type="ECO:0000256" key="2">
    <source>
        <dbReference type="ARBA" id="ARBA00022692"/>
    </source>
</evidence>
<evidence type="ECO:0000256" key="3">
    <source>
        <dbReference type="ARBA" id="ARBA00022989"/>
    </source>
</evidence>
<organism evidence="6 7">
    <name type="scientific">Subtercola boreus</name>
    <dbReference type="NCBI Taxonomy" id="120213"/>
    <lineage>
        <taxon>Bacteria</taxon>
        <taxon>Bacillati</taxon>
        <taxon>Actinomycetota</taxon>
        <taxon>Actinomycetes</taxon>
        <taxon>Micrococcales</taxon>
        <taxon>Microbacteriaceae</taxon>
        <taxon>Subtercola</taxon>
    </lineage>
</organism>
<evidence type="ECO:0000313" key="6">
    <source>
        <dbReference type="EMBL" id="RFA09282.1"/>
    </source>
</evidence>
<evidence type="ECO:0000313" key="7">
    <source>
        <dbReference type="Proteomes" id="UP000256486"/>
    </source>
</evidence>
<name>A0A3E0VH61_9MICO</name>
<comment type="caution">
    <text evidence="6">The sequence shown here is derived from an EMBL/GenBank/DDBJ whole genome shotgun (WGS) entry which is preliminary data.</text>
</comment>